<evidence type="ECO:0000313" key="2">
    <source>
        <dbReference type="Proteomes" id="UP001320706"/>
    </source>
</evidence>
<sequence length="444" mass="47383">MASSSSGVCSCLSMQASVKPPACGQHKRSPKENSSVAGGMLNVLVKHDVECFPVFPAGGPQRCSFYIRTDTITPLPDSIGSLEASRLRRYAYHVPIPDRLQIGSYVQCALKGCLPRNVHTLRPKHQQSPPKNHPAIVANLPVPASIVSHTTMDSPVDLVIRFTTSIPDLVLTVSSPRSTSALSLKQQIRAELPSSAASSRLRLISSGKVLPDGTAIAKAINIPPPPPRIDTNAPSPKDKGKGKALLRASPPPQPNARVYIHCVIGDALTPSELVSEAAEAKAADEALQMKSQPPQAVHVETGPSAHATAMAPAPRGFDRLLTAGFTAAEVATLRTQFLAIQAHTHTPDTMPTGDELRALEDRWLDSEAGANGATGVGGVTGAEAGQEDTGIEDMLWGNLMGFFWPIACMCWLMREEGVWSRRRQIAVLSGMLVNLTFGFLRLTN</sequence>
<dbReference type="EMBL" id="JAMKPW020000040">
    <property type="protein sequence ID" value="KAK8198582.1"/>
    <property type="molecule type" value="Genomic_DNA"/>
</dbReference>
<comment type="caution">
    <text evidence="1">The sequence shown here is derived from an EMBL/GenBank/DDBJ whole genome shotgun (WGS) entry which is preliminary data.</text>
</comment>
<accession>A0ACC3S6T6</accession>
<dbReference type="Proteomes" id="UP001320706">
    <property type="component" value="Unassembled WGS sequence"/>
</dbReference>
<reference evidence="1" key="1">
    <citation type="submission" date="2024-02" db="EMBL/GenBank/DDBJ databases">
        <title>Metagenome Assembled Genome of Zalaria obscura JY119.</title>
        <authorList>
            <person name="Vighnesh L."/>
            <person name="Jagadeeshwari U."/>
            <person name="Venkata Ramana C."/>
            <person name="Sasikala C."/>
        </authorList>
    </citation>
    <scope>NUCLEOTIDE SEQUENCE</scope>
    <source>
        <strain evidence="1">JY119</strain>
    </source>
</reference>
<organism evidence="1 2">
    <name type="scientific">Zalaria obscura</name>
    <dbReference type="NCBI Taxonomy" id="2024903"/>
    <lineage>
        <taxon>Eukaryota</taxon>
        <taxon>Fungi</taxon>
        <taxon>Dikarya</taxon>
        <taxon>Ascomycota</taxon>
        <taxon>Pezizomycotina</taxon>
        <taxon>Dothideomycetes</taxon>
        <taxon>Dothideomycetidae</taxon>
        <taxon>Dothideales</taxon>
        <taxon>Zalariaceae</taxon>
        <taxon>Zalaria</taxon>
    </lineage>
</organism>
<name>A0ACC3S6T6_9PEZI</name>
<gene>
    <name evidence="1" type="ORF">M8818_006449</name>
</gene>
<keyword evidence="2" id="KW-1185">Reference proteome</keyword>
<proteinExistence type="predicted"/>
<evidence type="ECO:0000313" key="1">
    <source>
        <dbReference type="EMBL" id="KAK8198582.1"/>
    </source>
</evidence>
<protein>
    <submittedName>
        <fullName evidence="1">Uncharacterized protein</fullName>
    </submittedName>
</protein>